<dbReference type="EC" id="2.7.1.50" evidence="11"/>
<sequence>MSKIIKEVQESLINLKRVKPLVHCITNYITANDCANAILAVGGSPAMADAIEEVEQMATQAQALVLNLGTIANELVDAMIKAGKAANKAGVPVVFDPVGVGATNYRKESTFRLLKEVKFSVIRGNMAEIKVLCGMESNSKGVDSVEDVKEDAAKDIARELAKKLNTVVAITGVIDYISDGERVITIRNGNEMLTRVTGTGCMTTALIGAYLGGGSSPLHCAVAGVATMGMVGEIAFDNLKENQGSGSFRVSLIDGMYNLKEADFQNVGKINE</sequence>
<keyword evidence="8 11" id="KW-0067">ATP-binding</keyword>
<dbReference type="GO" id="GO:0000287">
    <property type="term" value="F:magnesium ion binding"/>
    <property type="evidence" value="ECO:0007669"/>
    <property type="project" value="UniProtKB-UniRule"/>
</dbReference>
<dbReference type="PIRSF" id="PIRSF000513">
    <property type="entry name" value="Thz_kinase"/>
    <property type="match status" value="1"/>
</dbReference>
<keyword evidence="7 11" id="KW-0418">Kinase</keyword>
<evidence type="ECO:0000256" key="1">
    <source>
        <dbReference type="ARBA" id="ARBA00001771"/>
    </source>
</evidence>
<feature type="binding site" evidence="11">
    <location>
        <position position="47"/>
    </location>
    <ligand>
        <name>substrate</name>
    </ligand>
</feature>
<evidence type="ECO:0000256" key="3">
    <source>
        <dbReference type="ARBA" id="ARBA00004868"/>
    </source>
</evidence>
<keyword evidence="13" id="KW-1185">Reference proteome</keyword>
<dbReference type="RefSeq" id="WP_106059837.1">
    <property type="nucleotide sequence ID" value="NZ_PVXQ01000017.1"/>
</dbReference>
<dbReference type="OrthoDB" id="9778146at2"/>
<dbReference type="GO" id="GO:0009228">
    <property type="term" value="P:thiamine biosynthetic process"/>
    <property type="evidence" value="ECO:0007669"/>
    <property type="project" value="UniProtKB-KW"/>
</dbReference>
<dbReference type="Gene3D" id="3.40.1190.20">
    <property type="match status" value="1"/>
</dbReference>
<evidence type="ECO:0000256" key="11">
    <source>
        <dbReference type="HAMAP-Rule" id="MF_00228"/>
    </source>
</evidence>
<dbReference type="GO" id="GO:0009229">
    <property type="term" value="P:thiamine diphosphate biosynthetic process"/>
    <property type="evidence" value="ECO:0007669"/>
    <property type="project" value="UniProtKB-UniRule"/>
</dbReference>
<dbReference type="EMBL" id="PVXQ01000017">
    <property type="protein sequence ID" value="PRR82357.1"/>
    <property type="molecule type" value="Genomic_DNA"/>
</dbReference>
<evidence type="ECO:0000256" key="4">
    <source>
        <dbReference type="ARBA" id="ARBA00022679"/>
    </source>
</evidence>
<protein>
    <recommendedName>
        <fullName evidence="11">Hydroxyethylthiazole kinase</fullName>
        <ecNumber evidence="11">2.7.1.50</ecNumber>
    </recommendedName>
    <alternativeName>
        <fullName evidence="11">4-methyl-5-beta-hydroxyethylthiazole kinase</fullName>
        <shortName evidence="11">TH kinase</shortName>
        <shortName evidence="11">Thz kinase</shortName>
    </alternativeName>
</protein>
<comment type="caution">
    <text evidence="12">The sequence shown here is derived from an EMBL/GenBank/DDBJ whole genome shotgun (WGS) entry which is preliminary data.</text>
</comment>
<proteinExistence type="inferred from homology"/>
<gene>
    <name evidence="11 12" type="primary">thiM</name>
    <name evidence="12" type="ORF">CLVI_18630</name>
</gene>
<organism evidence="12 13">
    <name type="scientific">Clostridium vincentii</name>
    <dbReference type="NCBI Taxonomy" id="52704"/>
    <lineage>
        <taxon>Bacteria</taxon>
        <taxon>Bacillati</taxon>
        <taxon>Bacillota</taxon>
        <taxon>Clostridia</taxon>
        <taxon>Eubacteriales</taxon>
        <taxon>Clostridiaceae</taxon>
        <taxon>Clostridium</taxon>
    </lineage>
</organism>
<dbReference type="NCBIfam" id="NF006830">
    <property type="entry name" value="PRK09355.1"/>
    <property type="match status" value="1"/>
</dbReference>
<comment type="pathway">
    <text evidence="3 11">Cofactor biosynthesis; thiamine diphosphate biosynthesis; 4-methyl-5-(2-phosphoethyl)-thiazole from 5-(2-hydroxyethyl)-4-methylthiazole: step 1/1.</text>
</comment>
<feature type="binding site" evidence="11">
    <location>
        <position position="123"/>
    </location>
    <ligand>
        <name>ATP</name>
        <dbReference type="ChEBI" id="CHEBI:30616"/>
    </ligand>
</feature>
<dbReference type="NCBIfam" id="TIGR00694">
    <property type="entry name" value="thiM"/>
    <property type="match status" value="1"/>
</dbReference>
<feature type="binding site" evidence="11">
    <location>
        <position position="198"/>
    </location>
    <ligand>
        <name>substrate</name>
    </ligand>
</feature>
<comment type="cofactor">
    <cofactor evidence="2 11">
        <name>Mg(2+)</name>
        <dbReference type="ChEBI" id="CHEBI:18420"/>
    </cofactor>
</comment>
<dbReference type="CDD" id="cd01170">
    <property type="entry name" value="THZ_kinase"/>
    <property type="match status" value="1"/>
</dbReference>
<evidence type="ECO:0000256" key="5">
    <source>
        <dbReference type="ARBA" id="ARBA00022723"/>
    </source>
</evidence>
<dbReference type="GO" id="GO:0004417">
    <property type="term" value="F:hydroxyethylthiazole kinase activity"/>
    <property type="evidence" value="ECO:0007669"/>
    <property type="project" value="UniProtKB-UniRule"/>
</dbReference>
<evidence type="ECO:0000256" key="6">
    <source>
        <dbReference type="ARBA" id="ARBA00022741"/>
    </source>
</evidence>
<dbReference type="HAMAP" id="MF_00228">
    <property type="entry name" value="Thz_kinase"/>
    <property type="match status" value="1"/>
</dbReference>
<dbReference type="InterPro" id="IPR029056">
    <property type="entry name" value="Ribokinase-like"/>
</dbReference>
<comment type="similarity">
    <text evidence="11">Belongs to the Thz kinase family.</text>
</comment>
<dbReference type="AlphaFoldDB" id="A0A2T0BEW4"/>
<dbReference type="SUPFAM" id="SSF53613">
    <property type="entry name" value="Ribokinase-like"/>
    <property type="match status" value="1"/>
</dbReference>
<feature type="binding site" evidence="11">
    <location>
        <position position="171"/>
    </location>
    <ligand>
        <name>ATP</name>
        <dbReference type="ChEBI" id="CHEBI:30616"/>
    </ligand>
</feature>
<reference evidence="12 13" key="1">
    <citation type="submission" date="2018-03" db="EMBL/GenBank/DDBJ databases">
        <title>Genome sequence of Clostridium vincentii DSM 10228.</title>
        <authorList>
            <person name="Poehlein A."/>
            <person name="Daniel R."/>
        </authorList>
    </citation>
    <scope>NUCLEOTIDE SEQUENCE [LARGE SCALE GENOMIC DNA]</scope>
    <source>
        <strain evidence="12 13">DSM 10228</strain>
    </source>
</reference>
<evidence type="ECO:0000256" key="9">
    <source>
        <dbReference type="ARBA" id="ARBA00022842"/>
    </source>
</evidence>
<comment type="catalytic activity">
    <reaction evidence="1 11">
        <text>5-(2-hydroxyethyl)-4-methylthiazole + ATP = 4-methyl-5-(2-phosphooxyethyl)-thiazole + ADP + H(+)</text>
        <dbReference type="Rhea" id="RHEA:24212"/>
        <dbReference type="ChEBI" id="CHEBI:15378"/>
        <dbReference type="ChEBI" id="CHEBI:17957"/>
        <dbReference type="ChEBI" id="CHEBI:30616"/>
        <dbReference type="ChEBI" id="CHEBI:58296"/>
        <dbReference type="ChEBI" id="CHEBI:456216"/>
        <dbReference type="EC" id="2.7.1.50"/>
    </reaction>
</comment>
<comment type="function">
    <text evidence="11">Catalyzes the phosphorylation of the hydroxyl group of 4-methyl-5-beta-hydroxyethylthiazole (THZ).</text>
</comment>
<dbReference type="PRINTS" id="PR01099">
    <property type="entry name" value="HYETHTZKNASE"/>
</dbReference>
<keyword evidence="9 11" id="KW-0460">Magnesium</keyword>
<keyword evidence="10 11" id="KW-0784">Thiamine biosynthesis</keyword>
<dbReference type="Pfam" id="PF02110">
    <property type="entry name" value="HK"/>
    <property type="match status" value="1"/>
</dbReference>
<keyword evidence="6 11" id="KW-0547">Nucleotide-binding</keyword>
<dbReference type="InterPro" id="IPR000417">
    <property type="entry name" value="Hyethyz_kinase"/>
</dbReference>
<evidence type="ECO:0000256" key="8">
    <source>
        <dbReference type="ARBA" id="ARBA00022840"/>
    </source>
</evidence>
<keyword evidence="5 11" id="KW-0479">Metal-binding</keyword>
<evidence type="ECO:0000256" key="10">
    <source>
        <dbReference type="ARBA" id="ARBA00022977"/>
    </source>
</evidence>
<dbReference type="Proteomes" id="UP000239471">
    <property type="component" value="Unassembled WGS sequence"/>
</dbReference>
<name>A0A2T0BEW4_9CLOT</name>
<dbReference type="UniPathway" id="UPA00060">
    <property type="reaction ID" value="UER00139"/>
</dbReference>
<evidence type="ECO:0000313" key="13">
    <source>
        <dbReference type="Proteomes" id="UP000239471"/>
    </source>
</evidence>
<evidence type="ECO:0000256" key="7">
    <source>
        <dbReference type="ARBA" id="ARBA00022777"/>
    </source>
</evidence>
<dbReference type="GO" id="GO:0005524">
    <property type="term" value="F:ATP binding"/>
    <property type="evidence" value="ECO:0007669"/>
    <property type="project" value="UniProtKB-UniRule"/>
</dbReference>
<evidence type="ECO:0000313" key="12">
    <source>
        <dbReference type="EMBL" id="PRR82357.1"/>
    </source>
</evidence>
<evidence type="ECO:0000256" key="2">
    <source>
        <dbReference type="ARBA" id="ARBA00001946"/>
    </source>
</evidence>
<keyword evidence="4 11" id="KW-0808">Transferase</keyword>
<accession>A0A2T0BEW4</accession>